<evidence type="ECO:0000256" key="3">
    <source>
        <dbReference type="ARBA" id="ARBA00022583"/>
    </source>
</evidence>
<dbReference type="Pfam" id="PF02296">
    <property type="entry name" value="Alpha_adaptin_C"/>
    <property type="match status" value="1"/>
</dbReference>
<evidence type="ECO:0000256" key="1">
    <source>
        <dbReference type="ARBA" id="ARBA00004277"/>
    </source>
</evidence>
<keyword evidence="5 7" id="KW-0472">Membrane</keyword>
<dbReference type="GO" id="GO:0072583">
    <property type="term" value="P:clathrin-dependent endocytosis"/>
    <property type="evidence" value="ECO:0007669"/>
    <property type="project" value="InterPro"/>
</dbReference>
<dbReference type="GO" id="GO:0035615">
    <property type="term" value="F:clathrin adaptor activity"/>
    <property type="evidence" value="ECO:0007669"/>
    <property type="project" value="InterPro"/>
</dbReference>
<dbReference type="InterPro" id="IPR003164">
    <property type="entry name" value="Clathrin_a-adaptin_app_sub_C"/>
</dbReference>
<dbReference type="PIRSF" id="PIRSF037091">
    <property type="entry name" value="AP2_complex_alpha"/>
    <property type="match status" value="1"/>
</dbReference>
<comment type="similarity">
    <text evidence="7">Belongs to the adaptor complexes large subunit family.</text>
</comment>
<dbReference type="InterPro" id="IPR011989">
    <property type="entry name" value="ARM-like"/>
</dbReference>
<gene>
    <name evidence="10" type="ORF">PCAR00345_LOCUS33976</name>
</gene>
<dbReference type="GO" id="GO:0030122">
    <property type="term" value="C:AP-2 adaptor complex"/>
    <property type="evidence" value="ECO:0007669"/>
    <property type="project" value="InterPro"/>
</dbReference>
<evidence type="ECO:0000256" key="6">
    <source>
        <dbReference type="ARBA" id="ARBA00023176"/>
    </source>
</evidence>
<keyword evidence="2 7" id="KW-0813">Transport</keyword>
<proteinExistence type="inferred from homology"/>
<evidence type="ECO:0000313" key="10">
    <source>
        <dbReference type="EMBL" id="CAE0781312.1"/>
    </source>
</evidence>
<evidence type="ECO:0000256" key="5">
    <source>
        <dbReference type="ARBA" id="ARBA00023136"/>
    </source>
</evidence>
<feature type="compositionally biased region" description="Basic and acidic residues" evidence="8">
    <location>
        <begin position="548"/>
        <end position="558"/>
    </location>
</feature>
<keyword evidence="6 7" id="KW-0168">Coated pit</keyword>
<dbReference type="Gene3D" id="2.60.40.1230">
    <property type="match status" value="1"/>
</dbReference>
<name>A0A7S4F9F0_CHRCT</name>
<feature type="region of interest" description="Disordered" evidence="8">
    <location>
        <begin position="613"/>
        <end position="639"/>
    </location>
</feature>
<dbReference type="InterPro" id="IPR002553">
    <property type="entry name" value="Clathrin/coatomer_adapt-like_N"/>
</dbReference>
<protein>
    <recommendedName>
        <fullName evidence="7">AP-2 complex subunit alpha</fullName>
    </recommendedName>
</protein>
<reference evidence="10" key="1">
    <citation type="submission" date="2021-01" db="EMBL/GenBank/DDBJ databases">
        <authorList>
            <person name="Corre E."/>
            <person name="Pelletier E."/>
            <person name="Niang G."/>
            <person name="Scheremetjew M."/>
            <person name="Finn R."/>
            <person name="Kale V."/>
            <person name="Holt S."/>
            <person name="Cochrane G."/>
            <person name="Meng A."/>
            <person name="Brown T."/>
            <person name="Cohen L."/>
        </authorList>
    </citation>
    <scope>NUCLEOTIDE SEQUENCE</scope>
    <source>
        <strain evidence="10">CCMP645</strain>
    </source>
</reference>
<dbReference type="InterPro" id="IPR017104">
    <property type="entry name" value="AP2_complex_asu"/>
</dbReference>
<feature type="domain" description="Clathrin adaptor alpha/beta/gamma-adaptin appendage Ig-like subdomain" evidence="9">
    <location>
        <begin position="650"/>
        <end position="759"/>
    </location>
</feature>
<dbReference type="Pfam" id="PF02883">
    <property type="entry name" value="Alpha_adaptinC2"/>
    <property type="match status" value="1"/>
</dbReference>
<dbReference type="InterPro" id="IPR016024">
    <property type="entry name" value="ARM-type_fold"/>
</dbReference>
<dbReference type="Gene3D" id="3.30.310.10">
    <property type="entry name" value="TATA-Binding Protein"/>
    <property type="match status" value="1"/>
</dbReference>
<dbReference type="InterPro" id="IPR012295">
    <property type="entry name" value="TBP_dom_sf"/>
</dbReference>
<evidence type="ECO:0000256" key="2">
    <source>
        <dbReference type="ARBA" id="ARBA00022448"/>
    </source>
</evidence>
<evidence type="ECO:0000259" key="9">
    <source>
        <dbReference type="SMART" id="SM00809"/>
    </source>
</evidence>
<comment type="subcellular location">
    <subcellularLocation>
        <location evidence="1">Membrane</location>
        <location evidence="1">Coated pit</location>
        <topology evidence="1">Peripheral membrane protein</topology>
        <orientation evidence="1">Cytoplasmic side</orientation>
    </subcellularLocation>
</comment>
<dbReference type="GO" id="GO:0006886">
    <property type="term" value="P:intracellular protein transport"/>
    <property type="evidence" value="ECO:0007669"/>
    <property type="project" value="UniProtKB-UniRule"/>
</dbReference>
<dbReference type="Pfam" id="PF01602">
    <property type="entry name" value="Adaptin_N"/>
    <property type="match status" value="1"/>
</dbReference>
<keyword evidence="4 7" id="KW-0653">Protein transport</keyword>
<sequence length="888" mass="96010">MEAVNLISSPRYSEKSVGYAWCALMLREGDDLLRLIINSIRVDLISKNENAVCLALNAICNVGGKEFAESLSSDVIKLLTSNVTKTYVRKKAALTTLRLYRKAPDVLPPSEWSDKVLMLLDEKNIGVLTSVSSLVLGVMAVDPSGWEAAAPKAARTLTRLVLNKDYSNDYLYYGIPTPWLQIKLLRMLQYFPPPEEHALKLRISEVLQRIISGTDVTKNVNKNNATHAVLFEAINLTIHLGSKAETLQQSINLLGRFISIREANIRYLGLETMARLSQLQPETLDGLKKHQSTILFSLKDPDISIRRRALDLVYSMCDTSTVHETVAELLTYLQAADTSIREELVLKVAILAERFATDNQWYVDVVLKLIKEAGDYVSEEIWYRVVQIITNQGDDLQKYATETAWKALSEEAMPHRTLVKVAGYVLGEFGHMIADTPGCGAAQQFALLHKQFTQSDNELRALLLNTYVKLSHSFAEIAPQVSEVMAQYSTALDQEVQQRANEYISLSAPPLSGVKSTVLEMMPHFTERESIVQKQLSGKKGADGSAPPRERKESKAEAEEAGEAVSAPAAPPPAAPDLLGMDDPSPPQAAGVSGAADLLGALDVSSPAPAAPADDLLGLMGGGPPAPPPAQSAGGGSLLGAPAAQSPQYMALCLRNDGVLFEDATLQIGIKMEFNGHQGRMAVYFGNKCPAPLMSFGTQLSPCAALAIQASPVAATLNPRSQQQLLLNIECLDAFGEGPQLAVRFMGGSTPQPLVVPLPIIATKFVAPLRVEGADFFRRWKTLDGKEQQQIFKLTAMPLAEALVERVVGAGLRMALLKGVDPNPANFVASGWLVTKGAPPQGDSSSVLMRLEVNAQAAMCRASVRASSPAIVATVMKLVLSQLGTPVS</sequence>
<dbReference type="PANTHER" id="PTHR22780">
    <property type="entry name" value="ADAPTIN, ALPHA/GAMMA/EPSILON"/>
    <property type="match status" value="1"/>
</dbReference>
<evidence type="ECO:0000256" key="8">
    <source>
        <dbReference type="SAM" id="MobiDB-lite"/>
    </source>
</evidence>
<evidence type="ECO:0000256" key="7">
    <source>
        <dbReference type="PIRNR" id="PIRNR037091"/>
    </source>
</evidence>
<dbReference type="Gene3D" id="1.25.10.10">
    <property type="entry name" value="Leucine-rich Repeat Variant"/>
    <property type="match status" value="1"/>
</dbReference>
<dbReference type="SUPFAM" id="SSF55711">
    <property type="entry name" value="Subdomain of clathrin and coatomer appendage domain"/>
    <property type="match status" value="1"/>
</dbReference>
<dbReference type="SUPFAM" id="SSF49348">
    <property type="entry name" value="Clathrin adaptor appendage domain"/>
    <property type="match status" value="1"/>
</dbReference>
<comment type="function">
    <text evidence="7">Adaptins are components of the adaptor complexes which link clathrin to receptors in coated vesicles. Clathrin-associated protein complexes are believed to interact with the cytoplasmic tails of membrane proteins, leading to their selection and concentration.</text>
</comment>
<keyword evidence="3 7" id="KW-0254">Endocytosis</keyword>
<dbReference type="InterPro" id="IPR008152">
    <property type="entry name" value="Clathrin_a/b/g-adaptin_app_Ig"/>
</dbReference>
<feature type="region of interest" description="Disordered" evidence="8">
    <location>
        <begin position="529"/>
        <end position="593"/>
    </location>
</feature>
<dbReference type="InterPro" id="IPR009028">
    <property type="entry name" value="Coatomer/calthrin_app_sub_C"/>
</dbReference>
<dbReference type="InterPro" id="IPR050840">
    <property type="entry name" value="Adaptor_Complx_Large_Subunit"/>
</dbReference>
<dbReference type="EMBL" id="HBIZ01053102">
    <property type="protein sequence ID" value="CAE0781312.1"/>
    <property type="molecule type" value="Transcribed_RNA"/>
</dbReference>
<dbReference type="InterPro" id="IPR013041">
    <property type="entry name" value="Clathrin_app_Ig-like_sf"/>
</dbReference>
<accession>A0A7S4F9F0</accession>
<organism evidence="10">
    <name type="scientific">Chrysotila carterae</name>
    <name type="common">Marine alga</name>
    <name type="synonym">Syracosphaera carterae</name>
    <dbReference type="NCBI Taxonomy" id="13221"/>
    <lineage>
        <taxon>Eukaryota</taxon>
        <taxon>Haptista</taxon>
        <taxon>Haptophyta</taxon>
        <taxon>Prymnesiophyceae</taxon>
        <taxon>Isochrysidales</taxon>
        <taxon>Isochrysidaceae</taxon>
        <taxon>Chrysotila</taxon>
    </lineage>
</organism>
<dbReference type="SMART" id="SM00809">
    <property type="entry name" value="Alpha_adaptinC2"/>
    <property type="match status" value="1"/>
</dbReference>
<evidence type="ECO:0000256" key="4">
    <source>
        <dbReference type="ARBA" id="ARBA00022927"/>
    </source>
</evidence>
<dbReference type="AlphaFoldDB" id="A0A7S4F9F0"/>
<dbReference type="SUPFAM" id="SSF48371">
    <property type="entry name" value="ARM repeat"/>
    <property type="match status" value="1"/>
</dbReference>